<dbReference type="Proteomes" id="UP000201613">
    <property type="component" value="Unassembled WGS sequence"/>
</dbReference>
<evidence type="ECO:0000259" key="3">
    <source>
        <dbReference type="Pfam" id="PF25917"/>
    </source>
</evidence>
<dbReference type="EMBL" id="FXZK01000007">
    <property type="protein sequence ID" value="SMY09090.1"/>
    <property type="molecule type" value="Genomic_DNA"/>
</dbReference>
<sequence length="407" mass="43137">MKLMPLLTAVLVSAFLYFAVFERDRLLAFAQVTSDNTEEQIESIDTDRSQHTISVVAQHSEAQTVDSVVVLRGRTEAARSVEIRGETSGQIISEPLRKGAFVNAGDLLCELDPGTREASLAEARARLSEAESRVPEAEAGLAEARARVREAEINVNNARRLSEGGFSSETALISAEATAEAALAGVSRANSAVISAQSGIEAAQAAVAAAEREIERLTITAPFPGLLETDAAELGSLMQAGGLCATIVQLDPIKLVGFVPEADLDKIELGALAGARLASGREVQGRVTFLSRSGDETTRTFRLEVEVANPDLAIRDGQTADILVAAEGRQAHLLPQSSLTLDDNGVLGVRVVDDENTARFMPVTLLRDTVDGVWVADLPETVDVIVVGQEYVIDGVPVAPTFKEANG</sequence>
<name>A0A238LJM4_9RHOB</name>
<comment type="similarity">
    <text evidence="1">Belongs to the membrane fusion protein (MFP) (TC 8.A.1) family.</text>
</comment>
<dbReference type="RefSeq" id="WP_093993283.1">
    <property type="nucleotide sequence ID" value="NZ_FXZK01000007.1"/>
</dbReference>
<dbReference type="PANTHER" id="PTHR30469">
    <property type="entry name" value="MULTIDRUG RESISTANCE PROTEIN MDTA"/>
    <property type="match status" value="1"/>
</dbReference>
<feature type="domain" description="Multidrug resistance protein MdtA-like barrel-sandwich hybrid" evidence="3">
    <location>
        <begin position="79"/>
        <end position="248"/>
    </location>
</feature>
<dbReference type="Gene3D" id="2.40.420.20">
    <property type="match status" value="1"/>
</dbReference>
<dbReference type="SUPFAM" id="SSF111369">
    <property type="entry name" value="HlyD-like secretion proteins"/>
    <property type="match status" value="2"/>
</dbReference>
<dbReference type="InterPro" id="IPR006143">
    <property type="entry name" value="RND_pump_MFP"/>
</dbReference>
<dbReference type="GO" id="GO:0015562">
    <property type="term" value="F:efflux transmembrane transporter activity"/>
    <property type="evidence" value="ECO:0007669"/>
    <property type="project" value="TreeGrafter"/>
</dbReference>
<dbReference type="NCBIfam" id="TIGR01730">
    <property type="entry name" value="RND_mfp"/>
    <property type="match status" value="1"/>
</dbReference>
<dbReference type="AlphaFoldDB" id="A0A238LJM4"/>
<evidence type="ECO:0000313" key="5">
    <source>
        <dbReference type="EMBL" id="SMY09090.1"/>
    </source>
</evidence>
<accession>A0A238LJM4</accession>
<evidence type="ECO:0000256" key="2">
    <source>
        <dbReference type="SAM" id="Coils"/>
    </source>
</evidence>
<dbReference type="PANTHER" id="PTHR30469:SF29">
    <property type="entry name" value="BLR2860 PROTEIN"/>
    <property type="match status" value="1"/>
</dbReference>
<keyword evidence="6" id="KW-1185">Reference proteome</keyword>
<reference evidence="5 6" key="1">
    <citation type="submission" date="2017-05" db="EMBL/GenBank/DDBJ databases">
        <authorList>
            <person name="Song R."/>
            <person name="Chenine A.L."/>
            <person name="Ruprecht R.M."/>
        </authorList>
    </citation>
    <scope>NUCLEOTIDE SEQUENCE [LARGE SCALE GENOMIC DNA]</scope>
    <source>
        <strain evidence="5 6">CECT 8899</strain>
    </source>
</reference>
<feature type="domain" description="CusB-like beta-barrel" evidence="4">
    <location>
        <begin position="259"/>
        <end position="326"/>
    </location>
</feature>
<proteinExistence type="inferred from homology"/>
<evidence type="ECO:0000313" key="6">
    <source>
        <dbReference type="Proteomes" id="UP000201613"/>
    </source>
</evidence>
<dbReference type="OrthoDB" id="9806939at2"/>
<feature type="coiled-coil region" evidence="2">
    <location>
        <begin position="120"/>
        <end position="161"/>
    </location>
</feature>
<evidence type="ECO:0000259" key="4">
    <source>
        <dbReference type="Pfam" id="PF25954"/>
    </source>
</evidence>
<dbReference type="Pfam" id="PF25954">
    <property type="entry name" value="Beta-barrel_RND_2"/>
    <property type="match status" value="1"/>
</dbReference>
<keyword evidence="2" id="KW-0175">Coiled coil</keyword>
<dbReference type="Gene3D" id="1.10.287.470">
    <property type="entry name" value="Helix hairpin bin"/>
    <property type="match status" value="1"/>
</dbReference>
<dbReference type="Pfam" id="PF25917">
    <property type="entry name" value="BSH_RND"/>
    <property type="match status" value="1"/>
</dbReference>
<evidence type="ECO:0000256" key="1">
    <source>
        <dbReference type="ARBA" id="ARBA00009477"/>
    </source>
</evidence>
<dbReference type="InterPro" id="IPR058792">
    <property type="entry name" value="Beta-barrel_RND_2"/>
</dbReference>
<dbReference type="Gene3D" id="2.40.30.170">
    <property type="match status" value="1"/>
</dbReference>
<dbReference type="InterPro" id="IPR058625">
    <property type="entry name" value="MdtA-like_BSH"/>
</dbReference>
<organism evidence="5 6">
    <name type="scientific">Flavimaricola marinus</name>
    <dbReference type="NCBI Taxonomy" id="1819565"/>
    <lineage>
        <taxon>Bacteria</taxon>
        <taxon>Pseudomonadati</taxon>
        <taxon>Pseudomonadota</taxon>
        <taxon>Alphaproteobacteria</taxon>
        <taxon>Rhodobacterales</taxon>
        <taxon>Paracoccaceae</taxon>
        <taxon>Flavimaricola</taxon>
    </lineage>
</organism>
<dbReference type="GO" id="GO:1990281">
    <property type="term" value="C:efflux pump complex"/>
    <property type="evidence" value="ECO:0007669"/>
    <property type="project" value="TreeGrafter"/>
</dbReference>
<dbReference type="Gene3D" id="2.40.50.100">
    <property type="match status" value="1"/>
</dbReference>
<protein>
    <submittedName>
        <fullName evidence="5">Multidrug resistance protein MdtA</fullName>
    </submittedName>
</protein>
<gene>
    <name evidence="5" type="primary">mdtA_2</name>
    <name evidence="5" type="ORF">LOM8899_03252</name>
</gene>